<name>A0ABV7N4C8_9STAP</name>
<accession>A0ABV7N4C8</accession>
<comment type="caution">
    <text evidence="1">The sequence shown here is derived from an EMBL/GenBank/DDBJ whole genome shotgun (WGS) entry which is preliminary data.</text>
</comment>
<proteinExistence type="predicted"/>
<dbReference type="EMBL" id="JBHRVQ010000001">
    <property type="protein sequence ID" value="MFC3388129.1"/>
    <property type="molecule type" value="Genomic_DNA"/>
</dbReference>
<dbReference type="Proteomes" id="UP001595637">
    <property type="component" value="Unassembled WGS sequence"/>
</dbReference>
<evidence type="ECO:0000313" key="2">
    <source>
        <dbReference type="Proteomes" id="UP001595637"/>
    </source>
</evidence>
<keyword evidence="2" id="KW-1185">Reference proteome</keyword>
<protein>
    <submittedName>
        <fullName evidence="1">Phage gp6-like head-tail connector protein</fullName>
    </submittedName>
</protein>
<reference evidence="2" key="1">
    <citation type="journal article" date="2019" name="Int. J. Syst. Evol. Microbiol.">
        <title>The Global Catalogue of Microorganisms (GCM) 10K type strain sequencing project: providing services to taxonomists for standard genome sequencing and annotation.</title>
        <authorList>
            <consortium name="The Broad Institute Genomics Platform"/>
            <consortium name="The Broad Institute Genome Sequencing Center for Infectious Disease"/>
            <person name="Wu L."/>
            <person name="Ma J."/>
        </authorList>
    </citation>
    <scope>NUCLEOTIDE SEQUENCE [LARGE SCALE GENOMIC DNA]</scope>
    <source>
        <strain evidence="2">CCM 7756</strain>
    </source>
</reference>
<dbReference type="RefSeq" id="WP_380653130.1">
    <property type="nucleotide sequence ID" value="NZ_JBHRVQ010000001.1"/>
</dbReference>
<evidence type="ECO:0000313" key="1">
    <source>
        <dbReference type="EMBL" id="MFC3388129.1"/>
    </source>
</evidence>
<sequence>MKPEEVPVEMLEDFKARMRIFHKTEDKNLRRLLSSSYAAVQSTCGKFDIKNNIEGEELVFERARYAYYDSVEFFEPNFVRRLHAFGMSLVVLEDETV</sequence>
<gene>
    <name evidence="1" type="ORF">ACFOEO_06060</name>
</gene>
<organism evidence="1 2">
    <name type="scientific">Salinicoccus sesuvii</name>
    <dbReference type="NCBI Taxonomy" id="868281"/>
    <lineage>
        <taxon>Bacteria</taxon>
        <taxon>Bacillati</taxon>
        <taxon>Bacillota</taxon>
        <taxon>Bacilli</taxon>
        <taxon>Bacillales</taxon>
        <taxon>Staphylococcaceae</taxon>
        <taxon>Salinicoccus</taxon>
    </lineage>
</organism>